<keyword evidence="2" id="KW-1185">Reference proteome</keyword>
<accession>A0A2P6MQF1</accession>
<sequence length="85" mass="9806">MVSIAGNVSIHEWIPSDEKHSHSSSTTSYTKCQTLHSWHIVEACMTRCKLWNKRRSLINKREHNKGREINQVPFVHSEPLLANPS</sequence>
<evidence type="ECO:0000313" key="1">
    <source>
        <dbReference type="EMBL" id="PRP73927.1"/>
    </source>
</evidence>
<protein>
    <submittedName>
        <fullName evidence="1">Uncharacterized protein</fullName>
    </submittedName>
</protein>
<comment type="caution">
    <text evidence="1">The sequence shown here is derived from an EMBL/GenBank/DDBJ whole genome shotgun (WGS) entry which is preliminary data.</text>
</comment>
<organism evidence="1 2">
    <name type="scientific">Planoprotostelium fungivorum</name>
    <dbReference type="NCBI Taxonomy" id="1890364"/>
    <lineage>
        <taxon>Eukaryota</taxon>
        <taxon>Amoebozoa</taxon>
        <taxon>Evosea</taxon>
        <taxon>Variosea</taxon>
        <taxon>Cavosteliida</taxon>
        <taxon>Cavosteliaceae</taxon>
        <taxon>Planoprotostelium</taxon>
    </lineage>
</organism>
<reference evidence="1 2" key="1">
    <citation type="journal article" date="2018" name="Genome Biol. Evol.">
        <title>Multiple Roots of Fruiting Body Formation in Amoebozoa.</title>
        <authorList>
            <person name="Hillmann F."/>
            <person name="Forbes G."/>
            <person name="Novohradska S."/>
            <person name="Ferling I."/>
            <person name="Riege K."/>
            <person name="Groth M."/>
            <person name="Westermann M."/>
            <person name="Marz M."/>
            <person name="Spaller T."/>
            <person name="Winckler T."/>
            <person name="Schaap P."/>
            <person name="Glockner G."/>
        </authorList>
    </citation>
    <scope>NUCLEOTIDE SEQUENCE [LARGE SCALE GENOMIC DNA]</scope>
    <source>
        <strain evidence="1 2">Jena</strain>
    </source>
</reference>
<dbReference type="InParanoid" id="A0A2P6MQF1"/>
<proteinExistence type="predicted"/>
<evidence type="ECO:0000313" key="2">
    <source>
        <dbReference type="Proteomes" id="UP000241769"/>
    </source>
</evidence>
<dbReference type="EMBL" id="MDYQ01000520">
    <property type="protein sequence ID" value="PRP73927.1"/>
    <property type="molecule type" value="Genomic_DNA"/>
</dbReference>
<name>A0A2P6MQF1_9EUKA</name>
<gene>
    <name evidence="1" type="ORF">PROFUN_08120</name>
</gene>
<dbReference type="AlphaFoldDB" id="A0A2P6MQF1"/>
<dbReference type="Proteomes" id="UP000241769">
    <property type="component" value="Unassembled WGS sequence"/>
</dbReference>